<dbReference type="InterPro" id="IPR045851">
    <property type="entry name" value="AMP-bd_C_sf"/>
</dbReference>
<evidence type="ECO:0000256" key="1">
    <source>
        <dbReference type="SAM" id="MobiDB-lite"/>
    </source>
</evidence>
<gene>
    <name evidence="2" type="ORF">Pfra01_001115100</name>
</gene>
<organism evidence="2 3">
    <name type="scientific">Phytophthora fragariaefolia</name>
    <dbReference type="NCBI Taxonomy" id="1490495"/>
    <lineage>
        <taxon>Eukaryota</taxon>
        <taxon>Sar</taxon>
        <taxon>Stramenopiles</taxon>
        <taxon>Oomycota</taxon>
        <taxon>Peronosporomycetes</taxon>
        <taxon>Peronosporales</taxon>
        <taxon>Peronosporaceae</taxon>
        <taxon>Phytophthora</taxon>
    </lineage>
</organism>
<dbReference type="Proteomes" id="UP001165121">
    <property type="component" value="Unassembled WGS sequence"/>
</dbReference>
<protein>
    <submittedName>
        <fullName evidence="2">Unnamed protein product</fullName>
    </submittedName>
</protein>
<dbReference type="Gene3D" id="3.30.300.30">
    <property type="match status" value="1"/>
</dbReference>
<dbReference type="OrthoDB" id="119452at2759"/>
<dbReference type="EMBL" id="BSXT01001093">
    <property type="protein sequence ID" value="GMF38529.1"/>
    <property type="molecule type" value="Genomic_DNA"/>
</dbReference>
<evidence type="ECO:0000313" key="3">
    <source>
        <dbReference type="Proteomes" id="UP001165121"/>
    </source>
</evidence>
<comment type="caution">
    <text evidence="2">The sequence shown here is derived from an EMBL/GenBank/DDBJ whole genome shotgun (WGS) entry which is preliminary data.</text>
</comment>
<sequence length="596" mass="67840">MGSFVCLKSVGLVNALPKTRSGKVMRATIQAVANSAPFRVPATIDNVAVLDDIREVLLELGYAKKMSVVDGKLCVTFSKAEDRHTHKLPYCSKISFPSISPLTPMTTDSAFLAELEDFLVSFDLPTFLTLHSLDGDEDTAEVPPVQAALTPAKPIVCAAVRTRRRRKKKQPMDTAAKLEMMREKERKRRSAYRAREKAERENLQKQVEELSAEVMGLQTANQTDNTLASTAWKMVAKRELQARVDAEEKQHRLIKAVEYQAEVIKEFNCFFHDHLSVVDDMGEKKKRIRVEPSDAEMYKIFADELDAFHLQTEDVFKAYELDSTESNWDRPTRKWKEEGANGYYVFADKQVMPFDLQRVCKFTWEVAQLNHRQEDREHYDEMGDPENTSAFKFRITTRLSSGKNVSLLQRLIARRYIQEDRFAVVWRSFTEGEGIFSGMHADECGWCVSIPLPSSPKPKTLMRTLIRHVPMHFSTKATHESEVQQFTGLVLDTGTEDATEIANLMEKLLLRDNLCFSLILLFPPWEASDLRRHASLRLRPRLSENSTATPPAPVNDEPCQDANVLWCNQNGAFPDYSRIFADASGRQSAVSLFKTN</sequence>
<dbReference type="CDD" id="cd14686">
    <property type="entry name" value="bZIP"/>
    <property type="match status" value="1"/>
</dbReference>
<name>A0A9W6XHE7_9STRA</name>
<keyword evidence="3" id="KW-1185">Reference proteome</keyword>
<evidence type="ECO:0000313" key="2">
    <source>
        <dbReference type="EMBL" id="GMF38529.1"/>
    </source>
</evidence>
<proteinExistence type="predicted"/>
<feature type="region of interest" description="Disordered" evidence="1">
    <location>
        <begin position="180"/>
        <end position="200"/>
    </location>
</feature>
<dbReference type="AlphaFoldDB" id="A0A9W6XHE7"/>
<accession>A0A9W6XHE7</accession>
<reference evidence="2" key="1">
    <citation type="submission" date="2023-04" db="EMBL/GenBank/DDBJ databases">
        <title>Phytophthora fragariaefolia NBRC 109709.</title>
        <authorList>
            <person name="Ichikawa N."/>
            <person name="Sato H."/>
            <person name="Tonouchi N."/>
        </authorList>
    </citation>
    <scope>NUCLEOTIDE SEQUENCE</scope>
    <source>
        <strain evidence="2">NBRC 109709</strain>
    </source>
</reference>